<comment type="caution">
    <text evidence="4">The sequence shown here is derived from an EMBL/GenBank/DDBJ whole genome shotgun (WGS) entry which is preliminary data.</text>
</comment>
<reference evidence="4" key="1">
    <citation type="submission" date="2017-05" db="EMBL/GenBank/DDBJ databases">
        <authorList>
            <person name="Varghese N."/>
            <person name="Submissions S."/>
        </authorList>
    </citation>
    <scope>NUCLEOTIDE SEQUENCE</scope>
    <source>
        <strain evidence="4">DSM 45262</strain>
    </source>
</reference>
<name>A0AA45WNT3_9BACL</name>
<dbReference type="RefSeq" id="WP_102992405.1">
    <property type="nucleotide sequence ID" value="NZ_FXTU01000003.1"/>
</dbReference>
<dbReference type="InterPro" id="IPR002935">
    <property type="entry name" value="SAM_O-MeTrfase"/>
</dbReference>
<dbReference type="Proteomes" id="UP001157946">
    <property type="component" value="Unassembled WGS sequence"/>
</dbReference>
<accession>A0AA45WNT3</accession>
<dbReference type="GO" id="GO:0032259">
    <property type="term" value="P:methylation"/>
    <property type="evidence" value="ECO:0007669"/>
    <property type="project" value="UniProtKB-KW"/>
</dbReference>
<evidence type="ECO:0000256" key="1">
    <source>
        <dbReference type="ARBA" id="ARBA00022603"/>
    </source>
</evidence>
<dbReference type="Gene3D" id="3.40.50.150">
    <property type="entry name" value="Vaccinia Virus protein VP39"/>
    <property type="match status" value="1"/>
</dbReference>
<dbReference type="InterPro" id="IPR029063">
    <property type="entry name" value="SAM-dependent_MTases_sf"/>
</dbReference>
<evidence type="ECO:0000256" key="3">
    <source>
        <dbReference type="ARBA" id="ARBA00022691"/>
    </source>
</evidence>
<organism evidence="4 5">
    <name type="scientific">Laceyella tengchongensis</name>
    <dbReference type="NCBI Taxonomy" id="574699"/>
    <lineage>
        <taxon>Bacteria</taxon>
        <taxon>Bacillati</taxon>
        <taxon>Bacillota</taxon>
        <taxon>Bacilli</taxon>
        <taxon>Bacillales</taxon>
        <taxon>Thermoactinomycetaceae</taxon>
        <taxon>Laceyella</taxon>
    </lineage>
</organism>
<proteinExistence type="predicted"/>
<gene>
    <name evidence="4" type="ORF">SAMN06265361_103222</name>
</gene>
<keyword evidence="1" id="KW-0489">Methyltransferase</keyword>
<evidence type="ECO:0000256" key="2">
    <source>
        <dbReference type="ARBA" id="ARBA00022679"/>
    </source>
</evidence>
<keyword evidence="3" id="KW-0949">S-adenosyl-L-methionine</keyword>
<evidence type="ECO:0000313" key="5">
    <source>
        <dbReference type="Proteomes" id="UP001157946"/>
    </source>
</evidence>
<dbReference type="PANTHER" id="PTHR10509:SF14">
    <property type="entry name" value="CAFFEOYL-COA O-METHYLTRANSFERASE 3-RELATED"/>
    <property type="match status" value="1"/>
</dbReference>
<dbReference type="InterPro" id="IPR050362">
    <property type="entry name" value="Cation-dep_OMT"/>
</dbReference>
<evidence type="ECO:0000313" key="4">
    <source>
        <dbReference type="EMBL" id="SMP18827.1"/>
    </source>
</evidence>
<dbReference type="SUPFAM" id="SSF53335">
    <property type="entry name" value="S-adenosyl-L-methionine-dependent methyltransferases"/>
    <property type="match status" value="1"/>
</dbReference>
<keyword evidence="5" id="KW-1185">Reference proteome</keyword>
<dbReference type="GO" id="GO:0008757">
    <property type="term" value="F:S-adenosylmethionine-dependent methyltransferase activity"/>
    <property type="evidence" value="ECO:0007669"/>
    <property type="project" value="TreeGrafter"/>
</dbReference>
<dbReference type="CDD" id="cd02440">
    <property type="entry name" value="AdoMet_MTases"/>
    <property type="match status" value="1"/>
</dbReference>
<dbReference type="GO" id="GO:0008171">
    <property type="term" value="F:O-methyltransferase activity"/>
    <property type="evidence" value="ECO:0007669"/>
    <property type="project" value="InterPro"/>
</dbReference>
<dbReference type="PROSITE" id="PS51682">
    <property type="entry name" value="SAM_OMT_I"/>
    <property type="match status" value="1"/>
</dbReference>
<protein>
    <submittedName>
        <fullName evidence="4">Predicted O-methyltransferase YrrM</fullName>
    </submittedName>
</protein>
<dbReference type="EMBL" id="FXTU01000003">
    <property type="protein sequence ID" value="SMP18827.1"/>
    <property type="molecule type" value="Genomic_DNA"/>
</dbReference>
<dbReference type="AlphaFoldDB" id="A0AA45WNT3"/>
<dbReference type="Pfam" id="PF01596">
    <property type="entry name" value="Methyltransf_3"/>
    <property type="match status" value="1"/>
</dbReference>
<sequence>MRDLTYIRELFAKEDEVLKSIPNGLAERGMPQISIPPEVGRTLYLLAKISGATRILELGTLGGYSTIYLARALPSTGKCFTIELNADHARFAKENISRANLNEQVTVIVGDASEQLEILAQSGERFDFFFIDADKPNFDHYLEKAISLAAPNAVIAMDNLLYFGDSVLDETNDNPILAKLRQVNQTLAQDPRIESMLLPIGDGLGIAKVKSA</sequence>
<dbReference type="PANTHER" id="PTHR10509">
    <property type="entry name" value="O-METHYLTRANSFERASE-RELATED"/>
    <property type="match status" value="1"/>
</dbReference>
<keyword evidence="2" id="KW-0808">Transferase</keyword>